<feature type="transmembrane region" description="Helical" evidence="1">
    <location>
        <begin position="34"/>
        <end position="54"/>
    </location>
</feature>
<keyword evidence="1" id="KW-0812">Transmembrane</keyword>
<dbReference type="Proteomes" id="UP001516464">
    <property type="component" value="Unassembled WGS sequence"/>
</dbReference>
<protein>
    <submittedName>
        <fullName evidence="2">Uncharacterized protein</fullName>
    </submittedName>
</protein>
<keyword evidence="1" id="KW-0472">Membrane</keyword>
<dbReference type="EMBL" id="SBIQ01000122">
    <property type="protein sequence ID" value="KAF7683143.1"/>
    <property type="molecule type" value="Genomic_DNA"/>
</dbReference>
<evidence type="ECO:0000313" key="2">
    <source>
        <dbReference type="EMBL" id="KAF7683143.1"/>
    </source>
</evidence>
<accession>A0ABQ7HY75</accession>
<evidence type="ECO:0000256" key="1">
    <source>
        <dbReference type="SAM" id="Phobius"/>
    </source>
</evidence>
<organism evidence="2 3">
    <name type="scientific">Astathelohania contejeani</name>
    <dbReference type="NCBI Taxonomy" id="164912"/>
    <lineage>
        <taxon>Eukaryota</taxon>
        <taxon>Fungi</taxon>
        <taxon>Fungi incertae sedis</taxon>
        <taxon>Microsporidia</taxon>
        <taxon>Astathelohaniidae</taxon>
        <taxon>Astathelohania</taxon>
    </lineage>
</organism>
<name>A0ABQ7HY75_9MICR</name>
<evidence type="ECO:0000313" key="3">
    <source>
        <dbReference type="Proteomes" id="UP001516464"/>
    </source>
</evidence>
<keyword evidence="3" id="KW-1185">Reference proteome</keyword>
<gene>
    <name evidence="2" type="ORF">TCON_1645</name>
</gene>
<comment type="caution">
    <text evidence="2">The sequence shown here is derived from an EMBL/GenBank/DDBJ whole genome shotgun (WGS) entry which is preliminary data.</text>
</comment>
<reference evidence="2 3" key="1">
    <citation type="submission" date="2019-01" db="EMBL/GenBank/DDBJ databases">
        <title>Genomes sequencing and comparative genomics of infectious freshwater microsporidia, Cucumispora dikerogammari and Thelohania contejeani.</title>
        <authorList>
            <person name="Cormier A."/>
            <person name="Giraud I."/>
            <person name="Wattier R."/>
            <person name="Teixeira M."/>
            <person name="Grandjean F."/>
            <person name="Rigaud T."/>
            <person name="Cordaux R."/>
        </authorList>
    </citation>
    <scope>NUCLEOTIDE SEQUENCE [LARGE SCALE GENOMIC DNA]</scope>
    <source>
        <strain evidence="2">T1</strain>
        <tissue evidence="2">Spores</tissue>
    </source>
</reference>
<keyword evidence="1" id="KW-1133">Transmembrane helix</keyword>
<proteinExistence type="predicted"/>
<feature type="transmembrane region" description="Helical" evidence="1">
    <location>
        <begin position="6"/>
        <end position="27"/>
    </location>
</feature>
<sequence length="304" mass="35352">MINKGVQNYIIKAFIVQLLGIVIILLLKTMVCDIFKYLMFFCFFNIFYLIKLIIPFTVTEIKEEKNHFLKTATENKRKSSEKRVCEAKNEPVFQIKKKWTAEKGKKLTEKQAIKKLGIGNLSSCKNKFRIWLLKSILDPFIRGLDSNVNDIESSFNISFLSEDCNSDATKIKQEMINSLKRNLNNEHIKIIKRIVACGWVAYDYENGMHRQAVFFILCNYFNSVLPKYNTHFAYPFDEFVNNGLYGLNVDKHSSDIYFFIDGSVYDTGRDPVCAFLYLLIYCYKSFGAMLGSLSIRNLDFLKDC</sequence>